<dbReference type="Proteomes" id="UP000289738">
    <property type="component" value="Chromosome B08"/>
</dbReference>
<evidence type="ECO:0008006" key="4">
    <source>
        <dbReference type="Google" id="ProtNLM"/>
    </source>
</evidence>
<keyword evidence="1" id="KW-0812">Transmembrane</keyword>
<name>A0A444Y0C2_ARAHY</name>
<dbReference type="InterPro" id="IPR036259">
    <property type="entry name" value="MFS_trans_sf"/>
</dbReference>
<protein>
    <recommendedName>
        <fullName evidence="4">Major facilitator superfamily (MFS) profile domain-containing protein</fullName>
    </recommendedName>
</protein>
<comment type="caution">
    <text evidence="2">The sequence shown here is derived from an EMBL/GenBank/DDBJ whole genome shotgun (WGS) entry which is preliminary data.</text>
</comment>
<accession>A0A444Y0C2</accession>
<dbReference type="STRING" id="3818.A0A444Y0C2"/>
<evidence type="ECO:0000313" key="2">
    <source>
        <dbReference type="EMBL" id="RYQ95369.1"/>
    </source>
</evidence>
<dbReference type="AlphaFoldDB" id="A0A444Y0C2"/>
<evidence type="ECO:0000313" key="3">
    <source>
        <dbReference type="Proteomes" id="UP000289738"/>
    </source>
</evidence>
<gene>
    <name evidence="2" type="ORF">Ahy_B08g090636</name>
</gene>
<dbReference type="EMBL" id="SDMP01000018">
    <property type="protein sequence ID" value="RYQ95369.1"/>
    <property type="molecule type" value="Genomic_DNA"/>
</dbReference>
<organism evidence="2 3">
    <name type="scientific">Arachis hypogaea</name>
    <name type="common">Peanut</name>
    <dbReference type="NCBI Taxonomy" id="3818"/>
    <lineage>
        <taxon>Eukaryota</taxon>
        <taxon>Viridiplantae</taxon>
        <taxon>Streptophyta</taxon>
        <taxon>Embryophyta</taxon>
        <taxon>Tracheophyta</taxon>
        <taxon>Spermatophyta</taxon>
        <taxon>Magnoliopsida</taxon>
        <taxon>eudicotyledons</taxon>
        <taxon>Gunneridae</taxon>
        <taxon>Pentapetalae</taxon>
        <taxon>rosids</taxon>
        <taxon>fabids</taxon>
        <taxon>Fabales</taxon>
        <taxon>Fabaceae</taxon>
        <taxon>Papilionoideae</taxon>
        <taxon>50 kb inversion clade</taxon>
        <taxon>dalbergioids sensu lato</taxon>
        <taxon>Dalbergieae</taxon>
        <taxon>Pterocarpus clade</taxon>
        <taxon>Arachis</taxon>
    </lineage>
</organism>
<keyword evidence="1" id="KW-1133">Transmembrane helix</keyword>
<evidence type="ECO:0000256" key="1">
    <source>
        <dbReference type="SAM" id="Phobius"/>
    </source>
</evidence>
<proteinExistence type="predicted"/>
<keyword evidence="1" id="KW-0472">Membrane</keyword>
<feature type="transmembrane region" description="Helical" evidence="1">
    <location>
        <begin position="40"/>
        <end position="62"/>
    </location>
</feature>
<keyword evidence="3" id="KW-1185">Reference proteome</keyword>
<sequence length="93" mass="10526">MGFFTDAYDLFCISLVTKLPRSIYYIDIKDPKPGVLPPNVQAAVTGVALSGTLAGQLFFGWLDDKMRSINYFQVIFLHHFLHLLVCMPEMKLS</sequence>
<dbReference type="Gene3D" id="1.20.1250.20">
    <property type="entry name" value="MFS general substrate transporter like domains"/>
    <property type="match status" value="1"/>
</dbReference>
<reference evidence="2 3" key="1">
    <citation type="submission" date="2019-01" db="EMBL/GenBank/DDBJ databases">
        <title>Sequencing of cultivated peanut Arachis hypogaea provides insights into genome evolution and oil improvement.</title>
        <authorList>
            <person name="Chen X."/>
        </authorList>
    </citation>
    <scope>NUCLEOTIDE SEQUENCE [LARGE SCALE GENOMIC DNA]</scope>
    <source>
        <strain evidence="3">cv. Fuhuasheng</strain>
        <tissue evidence="2">Leaves</tissue>
    </source>
</reference>